<dbReference type="NCBIfam" id="TIGR02481">
    <property type="entry name" value="hemeryth_dom"/>
    <property type="match status" value="1"/>
</dbReference>
<gene>
    <name evidence="6" type="ORF">METESE_22910</name>
</gene>
<dbReference type="InterPro" id="IPR050669">
    <property type="entry name" value="Hemerythrin"/>
</dbReference>
<dbReference type="NCBIfam" id="NF033749">
    <property type="entry name" value="bact_hemeryth"/>
    <property type="match status" value="1"/>
</dbReference>
<organism evidence="6 7">
    <name type="scientific">Mesoterricola sediminis</name>
    <dbReference type="NCBI Taxonomy" id="2927980"/>
    <lineage>
        <taxon>Bacteria</taxon>
        <taxon>Pseudomonadati</taxon>
        <taxon>Acidobacteriota</taxon>
        <taxon>Holophagae</taxon>
        <taxon>Holophagales</taxon>
        <taxon>Holophagaceae</taxon>
        <taxon>Mesoterricola</taxon>
    </lineage>
</organism>
<dbReference type="KEGG" id="msea:METESE_22910"/>
<evidence type="ECO:0000256" key="1">
    <source>
        <dbReference type="ARBA" id="ARBA00010587"/>
    </source>
</evidence>
<evidence type="ECO:0000256" key="4">
    <source>
        <dbReference type="ARBA" id="ARBA00023004"/>
    </source>
</evidence>
<evidence type="ECO:0000256" key="3">
    <source>
        <dbReference type="ARBA" id="ARBA00022723"/>
    </source>
</evidence>
<proteinExistence type="inferred from homology"/>
<dbReference type="EMBL" id="AP027081">
    <property type="protein sequence ID" value="BDU77333.1"/>
    <property type="molecule type" value="Genomic_DNA"/>
</dbReference>
<evidence type="ECO:0000259" key="5">
    <source>
        <dbReference type="Pfam" id="PF01814"/>
    </source>
</evidence>
<evidence type="ECO:0000256" key="2">
    <source>
        <dbReference type="ARBA" id="ARBA00022621"/>
    </source>
</evidence>
<dbReference type="SUPFAM" id="SSF47188">
    <property type="entry name" value="Hemerythrin-like"/>
    <property type="match status" value="1"/>
</dbReference>
<name>A0AA48KGD7_9BACT</name>
<dbReference type="PANTHER" id="PTHR37164:SF1">
    <property type="entry name" value="BACTERIOHEMERYTHRIN"/>
    <property type="match status" value="1"/>
</dbReference>
<dbReference type="InterPro" id="IPR035938">
    <property type="entry name" value="Hemerythrin-like_sf"/>
</dbReference>
<evidence type="ECO:0000313" key="7">
    <source>
        <dbReference type="Proteomes" id="UP001228113"/>
    </source>
</evidence>
<protein>
    <recommendedName>
        <fullName evidence="5">Hemerythrin-like domain-containing protein</fullName>
    </recommendedName>
</protein>
<dbReference type="AlphaFoldDB" id="A0AA48KGD7"/>
<dbReference type="Gene3D" id="1.20.120.50">
    <property type="entry name" value="Hemerythrin-like"/>
    <property type="match status" value="1"/>
</dbReference>
<feature type="domain" description="Hemerythrin-like" evidence="5">
    <location>
        <begin position="27"/>
        <end position="138"/>
    </location>
</feature>
<reference evidence="6" key="1">
    <citation type="journal article" date="2023" name="Int. J. Syst. Evol. Microbiol.">
        <title>Mesoterricola silvestris gen. nov., sp. nov., Mesoterricola sediminis sp. nov., Geothrix oryzae sp. nov., Geothrix edaphica sp. nov., Geothrix rubra sp. nov., and Geothrix limicola sp. nov., six novel members of Acidobacteriota isolated from soils.</title>
        <authorList>
            <person name="Itoh H."/>
            <person name="Sugisawa Y."/>
            <person name="Mise K."/>
            <person name="Xu Z."/>
            <person name="Kuniyasu M."/>
            <person name="Ushijima N."/>
            <person name="Kawano K."/>
            <person name="Kobayashi E."/>
            <person name="Shiratori Y."/>
            <person name="Masuda Y."/>
            <person name="Senoo K."/>
        </authorList>
    </citation>
    <scope>NUCLEOTIDE SEQUENCE</scope>
    <source>
        <strain evidence="6">W786</strain>
    </source>
</reference>
<dbReference type="GO" id="GO:0046872">
    <property type="term" value="F:metal ion binding"/>
    <property type="evidence" value="ECO:0007669"/>
    <property type="project" value="UniProtKB-KW"/>
</dbReference>
<dbReference type="GO" id="GO:0005344">
    <property type="term" value="F:oxygen carrier activity"/>
    <property type="evidence" value="ECO:0007669"/>
    <property type="project" value="UniProtKB-KW"/>
</dbReference>
<dbReference type="InterPro" id="IPR012827">
    <property type="entry name" value="Hemerythrin_metal-bd"/>
</dbReference>
<dbReference type="Proteomes" id="UP001228113">
    <property type="component" value="Chromosome"/>
</dbReference>
<dbReference type="Pfam" id="PF01814">
    <property type="entry name" value="Hemerythrin"/>
    <property type="match status" value="1"/>
</dbReference>
<evidence type="ECO:0000313" key="6">
    <source>
        <dbReference type="EMBL" id="BDU77333.1"/>
    </source>
</evidence>
<dbReference type="InterPro" id="IPR016131">
    <property type="entry name" value="Haemerythrin_Fe_BS"/>
</dbReference>
<keyword evidence="2" id="KW-0813">Transport</keyword>
<dbReference type="PROSITE" id="PS00550">
    <property type="entry name" value="HEMERYTHRINS"/>
    <property type="match status" value="1"/>
</dbReference>
<keyword evidence="2" id="KW-0561">Oxygen transport</keyword>
<sequence length="151" mass="17021">MWFFSKSNSKAGALPFAWTPRDHATGHEPMDEDHRQLAALVTEVEAIIAARGDRNEAYRVMDLLVQTARDHFQREEAFMAEAGYGGLERHAAQHAELLATCQDLLRQFKNGTLSGLALPTFLKNWLVPHIQGCDRQFVQELRKVPGRLPLG</sequence>
<dbReference type="PANTHER" id="PTHR37164">
    <property type="entry name" value="BACTERIOHEMERYTHRIN"/>
    <property type="match status" value="1"/>
</dbReference>
<dbReference type="RefSeq" id="WP_243333227.1">
    <property type="nucleotide sequence ID" value="NZ_AP027081.1"/>
</dbReference>
<dbReference type="CDD" id="cd12107">
    <property type="entry name" value="Hemerythrin"/>
    <property type="match status" value="1"/>
</dbReference>
<accession>A0AA48KGD7</accession>
<dbReference type="InterPro" id="IPR012312">
    <property type="entry name" value="Hemerythrin-like"/>
</dbReference>
<keyword evidence="4" id="KW-0408">Iron</keyword>
<keyword evidence="7" id="KW-1185">Reference proteome</keyword>
<keyword evidence="3" id="KW-0479">Metal-binding</keyword>
<comment type="similarity">
    <text evidence="1">Belongs to the hemerythrin family.</text>
</comment>